<organism evidence="7 8">
    <name type="scientific">Daedalea quercina L-15889</name>
    <dbReference type="NCBI Taxonomy" id="1314783"/>
    <lineage>
        <taxon>Eukaryota</taxon>
        <taxon>Fungi</taxon>
        <taxon>Dikarya</taxon>
        <taxon>Basidiomycota</taxon>
        <taxon>Agaricomycotina</taxon>
        <taxon>Agaricomycetes</taxon>
        <taxon>Polyporales</taxon>
        <taxon>Fomitopsis</taxon>
    </lineage>
</organism>
<evidence type="ECO:0000256" key="5">
    <source>
        <dbReference type="ARBA" id="ARBA00023002"/>
    </source>
</evidence>
<dbReference type="AlphaFoldDB" id="A0A165KY29"/>
<dbReference type="GO" id="GO:0016614">
    <property type="term" value="F:oxidoreductase activity, acting on CH-OH group of donors"/>
    <property type="evidence" value="ECO:0007669"/>
    <property type="project" value="InterPro"/>
</dbReference>
<dbReference type="Gene3D" id="3.50.50.60">
    <property type="entry name" value="FAD/NAD(P)-binding domain"/>
    <property type="match status" value="1"/>
</dbReference>
<comment type="similarity">
    <text evidence="2">Belongs to the GMC oxidoreductase family.</text>
</comment>
<keyword evidence="5" id="KW-0560">Oxidoreductase</keyword>
<dbReference type="PANTHER" id="PTHR42784:SF1">
    <property type="entry name" value="PYRANOSE 2-OXIDASE"/>
    <property type="match status" value="1"/>
</dbReference>
<keyword evidence="8" id="KW-1185">Reference proteome</keyword>
<dbReference type="EMBL" id="KV429160">
    <property type="protein sequence ID" value="KZT63742.1"/>
    <property type="molecule type" value="Genomic_DNA"/>
</dbReference>
<sequence length="467" mass="51335">MRRSTSGTGSGTSQAQRPAEKIFSGMLEHDIVQLDGMSATSLRNSTTTSGSTNFDRASTARSRSLYCHLGIRQRSSELYIPLDVSKDLLLNPRFQIERHCVGPLHRQMRKPWYTFRASANVSERRVRQDVALLATGQFPATTILMNSIGGRLRGRAGSRVGGHFRSQITARFPIAKDGYESHLEIGASYVAGKDPTNGLQYHIQITAMHSPHPQEDAEDARRLSPGFATAPSEEQLEGSERHIVLVAAVLGELDEAHSESWVKHDPENSDITTNIRLQVLLSPKTEHLWDVMDEPPDPTLAAAVDEHSYGRTSGIHINASEAGWRKEKPPQNTIRAAGLFHETSSLYMSDDIERDVHASVDSNYRPYGCDGVYVTGAALFPTAGSWNPTLTMCGFAQDLARKLVLSRATDGEVQKGVAYAGGTGLVKADVVVASKSETTQKIREVDSPETRCSLLWTEGFGEHLQRR</sequence>
<evidence type="ECO:0000313" key="8">
    <source>
        <dbReference type="Proteomes" id="UP000076727"/>
    </source>
</evidence>
<feature type="domain" description="Glucose-methanol-choline oxidoreductase C-terminal" evidence="6">
    <location>
        <begin position="336"/>
        <end position="396"/>
    </location>
</feature>
<name>A0A165KY29_9APHY</name>
<evidence type="ECO:0000256" key="3">
    <source>
        <dbReference type="ARBA" id="ARBA00022630"/>
    </source>
</evidence>
<dbReference type="InterPro" id="IPR007867">
    <property type="entry name" value="GMC_OxRtase_C"/>
</dbReference>
<proteinExistence type="inferred from homology"/>
<evidence type="ECO:0000256" key="4">
    <source>
        <dbReference type="ARBA" id="ARBA00022827"/>
    </source>
</evidence>
<dbReference type="PANTHER" id="PTHR42784">
    <property type="entry name" value="PYRANOSE 2-OXIDASE"/>
    <property type="match status" value="1"/>
</dbReference>
<evidence type="ECO:0000256" key="1">
    <source>
        <dbReference type="ARBA" id="ARBA00001974"/>
    </source>
</evidence>
<dbReference type="Pfam" id="PF05199">
    <property type="entry name" value="GMC_oxred_C"/>
    <property type="match status" value="1"/>
</dbReference>
<dbReference type="Proteomes" id="UP000076727">
    <property type="component" value="Unassembled WGS sequence"/>
</dbReference>
<protein>
    <recommendedName>
        <fullName evidence="6">Glucose-methanol-choline oxidoreductase C-terminal domain-containing protein</fullName>
    </recommendedName>
</protein>
<keyword evidence="3" id="KW-0285">Flavoprotein</keyword>
<dbReference type="InterPro" id="IPR036188">
    <property type="entry name" value="FAD/NAD-bd_sf"/>
</dbReference>
<keyword evidence="4" id="KW-0274">FAD</keyword>
<gene>
    <name evidence="7" type="ORF">DAEQUDRAFT_760339</name>
</gene>
<dbReference type="OrthoDB" id="167809at2759"/>
<comment type="cofactor">
    <cofactor evidence="1">
        <name>FAD</name>
        <dbReference type="ChEBI" id="CHEBI:57692"/>
    </cofactor>
</comment>
<dbReference type="InterPro" id="IPR051473">
    <property type="entry name" value="P2Ox-like"/>
</dbReference>
<evidence type="ECO:0000259" key="6">
    <source>
        <dbReference type="Pfam" id="PF05199"/>
    </source>
</evidence>
<evidence type="ECO:0000313" key="7">
    <source>
        <dbReference type="EMBL" id="KZT63742.1"/>
    </source>
</evidence>
<reference evidence="7 8" key="1">
    <citation type="journal article" date="2016" name="Mol. Biol. Evol.">
        <title>Comparative Genomics of Early-Diverging Mushroom-Forming Fungi Provides Insights into the Origins of Lignocellulose Decay Capabilities.</title>
        <authorList>
            <person name="Nagy L.G."/>
            <person name="Riley R."/>
            <person name="Tritt A."/>
            <person name="Adam C."/>
            <person name="Daum C."/>
            <person name="Floudas D."/>
            <person name="Sun H."/>
            <person name="Yadav J.S."/>
            <person name="Pangilinan J."/>
            <person name="Larsson K.H."/>
            <person name="Matsuura K."/>
            <person name="Barry K."/>
            <person name="Labutti K."/>
            <person name="Kuo R."/>
            <person name="Ohm R.A."/>
            <person name="Bhattacharya S.S."/>
            <person name="Shirouzu T."/>
            <person name="Yoshinaga Y."/>
            <person name="Martin F.M."/>
            <person name="Grigoriev I.V."/>
            <person name="Hibbett D.S."/>
        </authorList>
    </citation>
    <scope>NUCLEOTIDE SEQUENCE [LARGE SCALE GENOMIC DNA]</scope>
    <source>
        <strain evidence="7 8">L-15889</strain>
    </source>
</reference>
<dbReference type="SUPFAM" id="SSF51905">
    <property type="entry name" value="FAD/NAD(P)-binding domain"/>
    <property type="match status" value="1"/>
</dbReference>
<accession>A0A165KY29</accession>
<evidence type="ECO:0000256" key="2">
    <source>
        <dbReference type="ARBA" id="ARBA00010790"/>
    </source>
</evidence>